<organism evidence="2 3">
    <name type="scientific">Plasmodium ovale</name>
    <name type="common">malaria parasite P. ovale</name>
    <dbReference type="NCBI Taxonomy" id="36330"/>
    <lineage>
        <taxon>Eukaryota</taxon>
        <taxon>Sar</taxon>
        <taxon>Alveolata</taxon>
        <taxon>Apicomplexa</taxon>
        <taxon>Aconoidasida</taxon>
        <taxon>Haemosporida</taxon>
        <taxon>Plasmodiidae</taxon>
        <taxon>Plasmodium</taxon>
        <taxon>Plasmodium (Plasmodium)</taxon>
    </lineage>
</organism>
<dbReference type="OrthoDB" id="10389078at2759"/>
<evidence type="ECO:0000313" key="3">
    <source>
        <dbReference type="Proteomes" id="UP000242942"/>
    </source>
</evidence>
<evidence type="ECO:0000313" key="2">
    <source>
        <dbReference type="EMBL" id="SBT83041.1"/>
    </source>
</evidence>
<keyword evidence="1" id="KW-0812">Transmembrane</keyword>
<dbReference type="Proteomes" id="UP000242942">
    <property type="component" value="Unassembled WGS sequence"/>
</dbReference>
<dbReference type="EMBL" id="FLRI01000023">
    <property type="protein sequence ID" value="SBT83041.1"/>
    <property type="molecule type" value="Genomic_DNA"/>
</dbReference>
<sequence>MNIPECEYFDELSVTKIYEEFREVCEVKSNNQKCFTETLDDPHYCSSVADKLNELKSKLNGKLQTYQGAYNGTFSDENVEDIKKQCICLKQSFYSKVIKDVKNPTNVYKSVKTCNSVIQNKTIDVPSNLCTFRNLNFRDIKRIKRIYDFYLFYYRNIKDLAVDQKLNKKPEGFRKGFYELCSSIIECLNNTSNSEYCEEFREYNNKYNAFEVFLKSLKSHPEKIDGSDCSYGCVLSQRLFSGHYLLKLREEIQKIRSGYRSTNSQTTAITIVSLVIGTVVGITPSVICLRIRKKMNKETHAKVDNETESNSLFTSENLENNSKSKGYSILYKSTKYS</sequence>
<feature type="transmembrane region" description="Helical" evidence="1">
    <location>
        <begin position="268"/>
        <end position="289"/>
    </location>
</feature>
<name>A0A1D3JBR7_PLAOA</name>
<evidence type="ECO:0000256" key="1">
    <source>
        <dbReference type="SAM" id="Phobius"/>
    </source>
</evidence>
<dbReference type="VEuPathDB" id="PlasmoDB:POWCR01_000170700"/>
<proteinExistence type="predicted"/>
<protein>
    <submittedName>
        <fullName evidence="2">PIR protein</fullName>
    </submittedName>
</protein>
<keyword evidence="1" id="KW-0472">Membrane</keyword>
<gene>
    <name evidence="2" type="primary">PocGH01_00083200</name>
    <name evidence="2" type="ORF">POCGH01_00083200</name>
</gene>
<keyword evidence="1" id="KW-1133">Transmembrane helix</keyword>
<accession>A0A1D3JBR7</accession>
<dbReference type="VEuPathDB" id="PlasmoDB:PocGH01_00083200"/>
<dbReference type="AlphaFoldDB" id="A0A1D3JBR7"/>
<keyword evidence="3" id="KW-1185">Reference proteome</keyword>
<reference evidence="2 3" key="1">
    <citation type="submission" date="2016-06" db="EMBL/GenBank/DDBJ databases">
        <authorList>
            <consortium name="Pathogen Informatics"/>
        </authorList>
    </citation>
    <scope>NUCLEOTIDE SEQUENCE [LARGE SCALE GENOMIC DNA]</scope>
    <source>
        <strain evidence="2">PocGH01</strain>
    </source>
</reference>